<dbReference type="AlphaFoldDB" id="A0A3B0JRS5"/>
<proteinExistence type="predicted"/>
<name>A0A3B0JRS5_DROGU</name>
<organism evidence="1 2">
    <name type="scientific">Drosophila guanche</name>
    <name type="common">Fruit fly</name>
    <dbReference type="NCBI Taxonomy" id="7266"/>
    <lineage>
        <taxon>Eukaryota</taxon>
        <taxon>Metazoa</taxon>
        <taxon>Ecdysozoa</taxon>
        <taxon>Arthropoda</taxon>
        <taxon>Hexapoda</taxon>
        <taxon>Insecta</taxon>
        <taxon>Pterygota</taxon>
        <taxon>Neoptera</taxon>
        <taxon>Endopterygota</taxon>
        <taxon>Diptera</taxon>
        <taxon>Brachycera</taxon>
        <taxon>Muscomorpha</taxon>
        <taxon>Ephydroidea</taxon>
        <taxon>Drosophilidae</taxon>
        <taxon>Drosophila</taxon>
        <taxon>Sophophora</taxon>
    </lineage>
</organism>
<keyword evidence="2" id="KW-1185">Reference proteome</keyword>
<evidence type="ECO:0000313" key="1">
    <source>
        <dbReference type="EMBL" id="SPP78190.1"/>
    </source>
</evidence>
<reference evidence="2" key="1">
    <citation type="submission" date="2018-01" db="EMBL/GenBank/DDBJ databases">
        <authorList>
            <person name="Alioto T."/>
            <person name="Alioto T."/>
        </authorList>
    </citation>
    <scope>NUCLEOTIDE SEQUENCE [LARGE SCALE GENOMIC DNA]</scope>
</reference>
<accession>A0A3B0JRS5</accession>
<gene>
    <name evidence="1" type="ORF">DGUA_6G010798</name>
</gene>
<dbReference type="EMBL" id="OUUW01000003">
    <property type="protein sequence ID" value="SPP78190.1"/>
    <property type="molecule type" value="Genomic_DNA"/>
</dbReference>
<protein>
    <submittedName>
        <fullName evidence="1">Uncharacterized protein</fullName>
    </submittedName>
</protein>
<dbReference type="STRING" id="7266.A0A3B0JRS5"/>
<dbReference type="OMA" id="YWSGNEE"/>
<sequence length="921" mass="104525">MKVSPLDNCEVFAQLGDTLKRYNSDSKKLNTFVYLSGDDEHIAEICNVVTKVLLEHNLVVQRPHEKLQDEIVTEPTGAEAMNDLRGVLALLLLNTTECLKKDRYNTDCVHLVGLTPPMSAVVAIAIALKCGLQQPLNEFLAYGQSCIASQYYDYLNENVTKLVSNHFDSLPLITGFLMSARQAMTLYKLENANELLDQAANLLQRHLLDSTDRLRALLPTPRKRYLALAMNQLLDVLLAVLQPPTEKPQHWAMYRFMDCDETSTPKPENAEQLENRFATILMDALQRVLQLVTVGTFMSWLEIASHQMLYSYQEVICCQSAGVLTLLNKNKPELADHLICGQLKGFAAAAKSFKKRLSELSLRELLCFLDGDNGEISEAQTLAGLEELFQRPICFVSEECVDTMTKHVKFLGYDHIVLIFKHIAAFLAEEADDEDLSLSANKQLRSEYNAVLRQVVQLIYVRSSVEVKQKILQLRDELGLSGAFSFSNRASNPRRVLFFNRLDNPLESANFSEFLDICYEDSQMAWQSLAELAMSHSRFMDIFWNLACQLAPHAMNYMKSTTASLFKDDYMLTRPNATDFLLSLYAYPLILNGMKTIVHTPSSSSFRERINEGLCNYSLNLQPGAMPYSAEQLQAAQAGYLEALAAGLAKFTETNDIHLVEIILQTLVNIDSVDEYIKTNGKEQVEEMTEAKASPDTLQVAKTYVEMYENLTKWRRNSWPVLSQLIKTIDALRWTLSTFDQNRVDVLDLAVKYYKNNSPTILSGDPELIEKMLALVETSVQSERWKITNILSTDRDFADKCLVLIMQSSASEATNLFFKSIENKTDHSLMAEISRQIDLCNAPQAIAAYKFFFRNYFYAFMRYLEQSKPAKSDRLADHIREIVVLAPSECRFEHTEITAQTILNMLVAKNLEGLERIYNDS</sequence>
<dbReference type="Proteomes" id="UP000268350">
    <property type="component" value="Unassembled WGS sequence"/>
</dbReference>
<evidence type="ECO:0000313" key="2">
    <source>
        <dbReference type="Proteomes" id="UP000268350"/>
    </source>
</evidence>
<dbReference type="OrthoDB" id="6588253at2759"/>